<gene>
    <name evidence="2" type="ORF">NECHADRAFT_86888</name>
</gene>
<keyword evidence="3" id="KW-1185">Reference proteome</keyword>
<keyword evidence="1" id="KW-0812">Transmembrane</keyword>
<dbReference type="OrthoDB" id="5287717at2759"/>
<sequence>MHELRNFSDDEQRLLPADDYAFPQKQSHATTRPLLAIQGPGRRYWFRSLVLILCPLIIVGYFVVICYWLNREGGDSAVNFGRHGGRWVFYSWFFIGVIGLDLSRYGLLGAEAAMLERTRWEVPNLVALLQHSNNTWSSPSGWGRFFARLFLRKRRDTHRLWIILASLSIVFFVALPISGLAIEQADGYTYTSGRPTVVGRKWENFHARDKNHYYPNAKIAWEAGAPPQVPGFGVLYTQKGLDREEYDGLAKVPNTLPLNESMPEVFLAPQAENPVADKAWGLIASYRCEIIDNVDDFVLLNPKVTPDAWKDWGSHRDSEAGYSEVTQRGRGIFDYFEAAGNILAYGQVAFGQKWTAYNGSEVDYYKPDDLDNGDLLEYALWQYRIPPSYKEIEDFSDDLDPTIEGFDGNPIVKASNGSWVPNTTFFGTLSKTQNNMSDTTNLFGDHGPFNTSIAGYNITHFAAPIGVQCRTMSTLGYAMLDPWDSTFSSFEPMSDPLFNFNITVSRAPTLGAMAATTLHRGRYSKIFSSLNHPAAIIQSNSHAYDGYIKPMDLKRTVMRAYAMDLLQLMYDGKYGFEGGWEHPNLTATEESKVLTLGEFPILVPILMVMFGYWALGCLLLGIFYGFRRRQNETMDGYAYFRLSTDLADDVKPLVGALMNNKPDEIDGLWNVPGSIKHAVIV</sequence>
<dbReference type="RefSeq" id="XP_003042065.1">
    <property type="nucleotide sequence ID" value="XM_003042019.1"/>
</dbReference>
<keyword evidence="1" id="KW-1133">Transmembrane helix</keyword>
<organism evidence="2 3">
    <name type="scientific">Fusarium vanettenii (strain ATCC MYA-4622 / CBS 123669 / FGSC 9596 / NRRL 45880 / 77-13-4)</name>
    <name type="common">Fusarium solani subsp. pisi</name>
    <dbReference type="NCBI Taxonomy" id="660122"/>
    <lineage>
        <taxon>Eukaryota</taxon>
        <taxon>Fungi</taxon>
        <taxon>Dikarya</taxon>
        <taxon>Ascomycota</taxon>
        <taxon>Pezizomycotina</taxon>
        <taxon>Sordariomycetes</taxon>
        <taxon>Hypocreomycetidae</taxon>
        <taxon>Hypocreales</taxon>
        <taxon>Nectriaceae</taxon>
        <taxon>Fusarium</taxon>
        <taxon>Fusarium solani species complex</taxon>
        <taxon>Fusarium vanettenii</taxon>
    </lineage>
</organism>
<keyword evidence="1" id="KW-0472">Membrane</keyword>
<proteinExistence type="predicted"/>
<dbReference type="KEGG" id="nhe:NECHADRAFT_86888"/>
<feature type="transmembrane region" description="Helical" evidence="1">
    <location>
        <begin position="160"/>
        <end position="182"/>
    </location>
</feature>
<dbReference type="GeneID" id="9674401"/>
<feature type="transmembrane region" description="Helical" evidence="1">
    <location>
        <begin position="601"/>
        <end position="626"/>
    </location>
</feature>
<name>C7ZHW5_FUSV7</name>
<protein>
    <submittedName>
        <fullName evidence="2">Uncharacterized protein</fullName>
    </submittedName>
</protein>
<dbReference type="EMBL" id="GG698929">
    <property type="protein sequence ID" value="EEU36352.1"/>
    <property type="molecule type" value="Genomic_DNA"/>
</dbReference>
<dbReference type="InParanoid" id="C7ZHW5"/>
<feature type="transmembrane region" description="Helical" evidence="1">
    <location>
        <begin position="90"/>
        <end position="110"/>
    </location>
</feature>
<feature type="transmembrane region" description="Helical" evidence="1">
    <location>
        <begin position="49"/>
        <end position="70"/>
    </location>
</feature>
<evidence type="ECO:0000313" key="2">
    <source>
        <dbReference type="EMBL" id="EEU36352.1"/>
    </source>
</evidence>
<evidence type="ECO:0000313" key="3">
    <source>
        <dbReference type="Proteomes" id="UP000005206"/>
    </source>
</evidence>
<dbReference type="VEuPathDB" id="FungiDB:NECHADRAFT_86888"/>
<dbReference type="AlphaFoldDB" id="C7ZHW5"/>
<reference evidence="2 3" key="1">
    <citation type="journal article" date="2009" name="PLoS Genet.">
        <title>The genome of Nectria haematococca: contribution of supernumerary chromosomes to gene expansion.</title>
        <authorList>
            <person name="Coleman J.J."/>
            <person name="Rounsley S.D."/>
            <person name="Rodriguez-Carres M."/>
            <person name="Kuo A."/>
            <person name="Wasmann C.C."/>
            <person name="Grimwood J."/>
            <person name="Schmutz J."/>
            <person name="Taga M."/>
            <person name="White G.J."/>
            <person name="Zhou S."/>
            <person name="Schwartz D.C."/>
            <person name="Freitag M."/>
            <person name="Ma L.J."/>
            <person name="Danchin E.G."/>
            <person name="Henrissat B."/>
            <person name="Coutinho P.M."/>
            <person name="Nelson D.R."/>
            <person name="Straney D."/>
            <person name="Napoli C.A."/>
            <person name="Barker B.M."/>
            <person name="Gribskov M."/>
            <person name="Rep M."/>
            <person name="Kroken S."/>
            <person name="Molnar I."/>
            <person name="Rensing C."/>
            <person name="Kennell J.C."/>
            <person name="Zamora J."/>
            <person name="Farman M.L."/>
            <person name="Selker E.U."/>
            <person name="Salamov A."/>
            <person name="Shapiro H."/>
            <person name="Pangilinan J."/>
            <person name="Lindquist E."/>
            <person name="Lamers C."/>
            <person name="Grigoriev I.V."/>
            <person name="Geiser D.M."/>
            <person name="Covert S.F."/>
            <person name="Temporini E."/>
            <person name="Vanetten H.D."/>
        </authorList>
    </citation>
    <scope>NUCLEOTIDE SEQUENCE [LARGE SCALE GENOMIC DNA]</scope>
    <source>
        <strain evidence="3">ATCC MYA-4622 / CBS 123669 / FGSC 9596 / NRRL 45880 / 77-13-4</strain>
    </source>
</reference>
<dbReference type="OMA" id="YALWQVR"/>
<evidence type="ECO:0000256" key="1">
    <source>
        <dbReference type="SAM" id="Phobius"/>
    </source>
</evidence>
<dbReference type="HOGENOM" id="CLU_024888_0_0_1"/>
<dbReference type="eggNOG" id="ENOG502SHTJ">
    <property type="taxonomic scope" value="Eukaryota"/>
</dbReference>
<dbReference type="Proteomes" id="UP000005206">
    <property type="component" value="Chromosome 11"/>
</dbReference>
<accession>C7ZHW5</accession>